<gene>
    <name evidence="1" type="ORF">L6452_22729</name>
</gene>
<name>A0ACB9B001_ARCLA</name>
<dbReference type="EMBL" id="CM042053">
    <property type="protein sequence ID" value="KAI3715742.1"/>
    <property type="molecule type" value="Genomic_DNA"/>
</dbReference>
<evidence type="ECO:0000313" key="1">
    <source>
        <dbReference type="EMBL" id="KAI3715742.1"/>
    </source>
</evidence>
<accession>A0ACB9B001</accession>
<keyword evidence="2" id="KW-1185">Reference proteome</keyword>
<sequence>MLLRASPTIFLPNGAAADAGENFSGVVFEPFEEVKKESMTPNPSLTNRSSPAAWFPAWVGELFFDFQLKSFEWITRRDKGLALGVGIVVQEGVLEELGSRGVDTVSVAYIKQSLTAVRKGGCEFSF</sequence>
<organism evidence="1 2">
    <name type="scientific">Arctium lappa</name>
    <name type="common">Greater burdock</name>
    <name type="synonym">Lappa major</name>
    <dbReference type="NCBI Taxonomy" id="4217"/>
    <lineage>
        <taxon>Eukaryota</taxon>
        <taxon>Viridiplantae</taxon>
        <taxon>Streptophyta</taxon>
        <taxon>Embryophyta</taxon>
        <taxon>Tracheophyta</taxon>
        <taxon>Spermatophyta</taxon>
        <taxon>Magnoliopsida</taxon>
        <taxon>eudicotyledons</taxon>
        <taxon>Gunneridae</taxon>
        <taxon>Pentapetalae</taxon>
        <taxon>asterids</taxon>
        <taxon>campanulids</taxon>
        <taxon>Asterales</taxon>
        <taxon>Asteraceae</taxon>
        <taxon>Carduoideae</taxon>
        <taxon>Cardueae</taxon>
        <taxon>Arctiinae</taxon>
        <taxon>Arctium</taxon>
    </lineage>
</organism>
<evidence type="ECO:0000313" key="2">
    <source>
        <dbReference type="Proteomes" id="UP001055879"/>
    </source>
</evidence>
<reference evidence="2" key="1">
    <citation type="journal article" date="2022" name="Mol. Ecol. Resour.">
        <title>The genomes of chicory, endive, great burdock and yacon provide insights into Asteraceae palaeo-polyploidization history and plant inulin production.</title>
        <authorList>
            <person name="Fan W."/>
            <person name="Wang S."/>
            <person name="Wang H."/>
            <person name="Wang A."/>
            <person name="Jiang F."/>
            <person name="Liu H."/>
            <person name="Zhao H."/>
            <person name="Xu D."/>
            <person name="Zhang Y."/>
        </authorList>
    </citation>
    <scope>NUCLEOTIDE SEQUENCE [LARGE SCALE GENOMIC DNA]</scope>
    <source>
        <strain evidence="2">cv. Niubang</strain>
    </source>
</reference>
<reference evidence="1 2" key="2">
    <citation type="journal article" date="2022" name="Mol. Ecol. Resour.">
        <title>The genomes of chicory, endive, great burdock and yacon provide insights into Asteraceae paleo-polyploidization history and plant inulin production.</title>
        <authorList>
            <person name="Fan W."/>
            <person name="Wang S."/>
            <person name="Wang H."/>
            <person name="Wang A."/>
            <person name="Jiang F."/>
            <person name="Liu H."/>
            <person name="Zhao H."/>
            <person name="Xu D."/>
            <person name="Zhang Y."/>
        </authorList>
    </citation>
    <scope>NUCLEOTIDE SEQUENCE [LARGE SCALE GENOMIC DNA]</scope>
    <source>
        <strain evidence="2">cv. Niubang</strain>
    </source>
</reference>
<comment type="caution">
    <text evidence="1">The sequence shown here is derived from an EMBL/GenBank/DDBJ whole genome shotgun (WGS) entry which is preliminary data.</text>
</comment>
<protein>
    <submittedName>
        <fullName evidence="1">Uncharacterized protein</fullName>
    </submittedName>
</protein>
<dbReference type="Proteomes" id="UP001055879">
    <property type="component" value="Linkage Group LG07"/>
</dbReference>
<proteinExistence type="predicted"/>